<dbReference type="SMART" id="SM00421">
    <property type="entry name" value="HTH_LUXR"/>
    <property type="match status" value="1"/>
</dbReference>
<dbReference type="RefSeq" id="WP_184842691.1">
    <property type="nucleotide sequence ID" value="NZ_JACHMN010000003.1"/>
</dbReference>
<gene>
    <name evidence="2" type="ORF">F4553_006114</name>
</gene>
<accession>A0A841C137</accession>
<organism evidence="2 3">
    <name type="scientific">Allocatelliglobosispora scoriae</name>
    <dbReference type="NCBI Taxonomy" id="643052"/>
    <lineage>
        <taxon>Bacteria</taxon>
        <taxon>Bacillati</taxon>
        <taxon>Actinomycetota</taxon>
        <taxon>Actinomycetes</taxon>
        <taxon>Micromonosporales</taxon>
        <taxon>Micromonosporaceae</taxon>
        <taxon>Allocatelliglobosispora</taxon>
    </lineage>
</organism>
<reference evidence="2 3" key="1">
    <citation type="submission" date="2020-08" db="EMBL/GenBank/DDBJ databases">
        <title>Sequencing the genomes of 1000 actinobacteria strains.</title>
        <authorList>
            <person name="Klenk H.-P."/>
        </authorList>
    </citation>
    <scope>NUCLEOTIDE SEQUENCE [LARGE SCALE GENOMIC DNA]</scope>
    <source>
        <strain evidence="2 3">DSM 45362</strain>
    </source>
</reference>
<dbReference type="AlphaFoldDB" id="A0A841C137"/>
<dbReference type="SUPFAM" id="SSF46785">
    <property type="entry name" value="Winged helix' DNA-binding domain"/>
    <property type="match status" value="1"/>
</dbReference>
<dbReference type="InterPro" id="IPR051797">
    <property type="entry name" value="TrmB-like"/>
</dbReference>
<protein>
    <submittedName>
        <fullName evidence="2">DNA-binding CsgD family transcriptional regulator/predicted DNA-binding transcriptional regulator</fullName>
    </submittedName>
</protein>
<dbReference type="GO" id="GO:0003677">
    <property type="term" value="F:DNA binding"/>
    <property type="evidence" value="ECO:0007669"/>
    <property type="project" value="UniProtKB-KW"/>
</dbReference>
<feature type="domain" description="HTH luxR-type" evidence="1">
    <location>
        <begin position="267"/>
        <end position="324"/>
    </location>
</feature>
<dbReference type="InterPro" id="IPR036388">
    <property type="entry name" value="WH-like_DNA-bd_sf"/>
</dbReference>
<sequence>MITTAPPLLTRWGVSIHADLVYRTLTLQGSRSGGELTRSLELSARTVSAALDELHGLGIVALVADAKLAQGRVWRGHPPESAVRTLREQQHRLATARRELHRQLSVLDLVEITPAELREARPITTVDAARRRLGELMAAERHEHLAMNPEQAFTGATTKAAIPTAREVLLRGVATMTLGVPAAVEDESELHAVELDDYGLQYREQASQPIKLMIMDRTTAFLPLEPDSNFSRGVWEISSAQAVSRLVAFFLGRWHSAVEPLPRAAAPMPLSSRERAIITLLARGETDGSVATTLGLSVRTIAYTVRELMERNGVTTRFQLGLALGAEVLRAGDTSMPSDTTIRRSRP</sequence>
<dbReference type="PANTHER" id="PTHR34293">
    <property type="entry name" value="HTH-TYPE TRANSCRIPTIONAL REGULATOR TRMBL2"/>
    <property type="match status" value="1"/>
</dbReference>
<dbReference type="PANTHER" id="PTHR34293:SF1">
    <property type="entry name" value="HTH-TYPE TRANSCRIPTIONAL REGULATOR TRMBL2"/>
    <property type="match status" value="1"/>
</dbReference>
<evidence type="ECO:0000259" key="1">
    <source>
        <dbReference type="SMART" id="SM00421"/>
    </source>
</evidence>
<dbReference type="InterPro" id="IPR016032">
    <property type="entry name" value="Sig_transdc_resp-reg_C-effctor"/>
</dbReference>
<evidence type="ECO:0000313" key="3">
    <source>
        <dbReference type="Proteomes" id="UP000587527"/>
    </source>
</evidence>
<dbReference type="Pfam" id="PF00196">
    <property type="entry name" value="GerE"/>
    <property type="match status" value="1"/>
</dbReference>
<dbReference type="SUPFAM" id="SSF46894">
    <property type="entry name" value="C-terminal effector domain of the bipartite response regulators"/>
    <property type="match status" value="1"/>
</dbReference>
<dbReference type="Gene3D" id="1.10.10.10">
    <property type="entry name" value="Winged helix-like DNA-binding domain superfamily/Winged helix DNA-binding domain"/>
    <property type="match status" value="1"/>
</dbReference>
<dbReference type="GO" id="GO:0006355">
    <property type="term" value="P:regulation of DNA-templated transcription"/>
    <property type="evidence" value="ECO:0007669"/>
    <property type="project" value="InterPro"/>
</dbReference>
<keyword evidence="2" id="KW-0238">DNA-binding</keyword>
<keyword evidence="3" id="KW-1185">Reference proteome</keyword>
<name>A0A841C137_9ACTN</name>
<proteinExistence type="predicted"/>
<evidence type="ECO:0000313" key="2">
    <source>
        <dbReference type="EMBL" id="MBB5872680.1"/>
    </source>
</evidence>
<dbReference type="Proteomes" id="UP000587527">
    <property type="component" value="Unassembled WGS sequence"/>
</dbReference>
<dbReference type="EMBL" id="JACHMN010000003">
    <property type="protein sequence ID" value="MBB5872680.1"/>
    <property type="molecule type" value="Genomic_DNA"/>
</dbReference>
<comment type="caution">
    <text evidence="2">The sequence shown here is derived from an EMBL/GenBank/DDBJ whole genome shotgun (WGS) entry which is preliminary data.</text>
</comment>
<dbReference type="InterPro" id="IPR036390">
    <property type="entry name" value="WH_DNA-bd_sf"/>
</dbReference>
<dbReference type="InterPro" id="IPR000792">
    <property type="entry name" value="Tscrpt_reg_LuxR_C"/>
</dbReference>